<proteinExistence type="inferred from homology"/>
<comment type="subcellular location">
    <subcellularLocation>
        <location evidence="1 9">Cell membrane</location>
        <topology evidence="1 9">Multi-pass membrane protein</topology>
    </subcellularLocation>
</comment>
<evidence type="ECO:0000256" key="6">
    <source>
        <dbReference type="ARBA" id="ARBA00023136"/>
    </source>
</evidence>
<keyword evidence="3" id="KW-1003">Cell membrane</keyword>
<evidence type="ECO:0000256" key="9">
    <source>
        <dbReference type="RuleBase" id="RU003942"/>
    </source>
</evidence>
<evidence type="ECO:0000256" key="10">
    <source>
        <dbReference type="SAM" id="Phobius"/>
    </source>
</evidence>
<evidence type="ECO:0000256" key="2">
    <source>
        <dbReference type="ARBA" id="ARBA00022448"/>
    </source>
</evidence>
<dbReference type="InterPro" id="IPR037185">
    <property type="entry name" value="EmrE-like"/>
</dbReference>
<evidence type="ECO:0000256" key="4">
    <source>
        <dbReference type="ARBA" id="ARBA00022692"/>
    </source>
</evidence>
<reference evidence="12" key="1">
    <citation type="journal article" date="2019" name="Int. J. Syst. Evol. Microbiol.">
        <title>The Global Catalogue of Microorganisms (GCM) 10K type strain sequencing project: providing services to taxonomists for standard genome sequencing and annotation.</title>
        <authorList>
            <consortium name="The Broad Institute Genomics Platform"/>
            <consortium name="The Broad Institute Genome Sequencing Center for Infectious Disease"/>
            <person name="Wu L."/>
            <person name="Ma J."/>
        </authorList>
    </citation>
    <scope>NUCLEOTIDE SEQUENCE [LARGE SCALE GENOMIC DNA]</scope>
    <source>
        <strain evidence="12">CCUG 51308</strain>
    </source>
</reference>
<evidence type="ECO:0000256" key="8">
    <source>
        <dbReference type="ARBA" id="ARBA00039168"/>
    </source>
</evidence>
<dbReference type="Pfam" id="PF00893">
    <property type="entry name" value="Multi_Drug_Res"/>
    <property type="match status" value="1"/>
</dbReference>
<evidence type="ECO:0000313" key="12">
    <source>
        <dbReference type="Proteomes" id="UP001596492"/>
    </source>
</evidence>
<dbReference type="Proteomes" id="UP001596492">
    <property type="component" value="Unassembled WGS sequence"/>
</dbReference>
<keyword evidence="12" id="KW-1185">Reference proteome</keyword>
<comment type="similarity">
    <text evidence="7">Belongs to the drug/metabolite transporter (DMT) superfamily. Small multidrug resistance (SMR) (TC 2.A.7.1) family. Gdx/SugE subfamily.</text>
</comment>
<evidence type="ECO:0000256" key="1">
    <source>
        <dbReference type="ARBA" id="ARBA00004651"/>
    </source>
</evidence>
<keyword evidence="6 10" id="KW-0472">Membrane</keyword>
<accession>A0ABW2IN84</accession>
<dbReference type="InterPro" id="IPR045324">
    <property type="entry name" value="Small_multidrug_res"/>
</dbReference>
<feature type="transmembrane region" description="Helical" evidence="10">
    <location>
        <begin position="31"/>
        <end position="49"/>
    </location>
</feature>
<keyword evidence="2" id="KW-0813">Transport</keyword>
<dbReference type="EMBL" id="JBHTBR010000005">
    <property type="protein sequence ID" value="MFC7292645.1"/>
    <property type="molecule type" value="Genomic_DNA"/>
</dbReference>
<dbReference type="PANTHER" id="PTHR30561">
    <property type="entry name" value="SMR FAMILY PROTON-DEPENDENT DRUG EFFLUX TRANSPORTER SUGE"/>
    <property type="match status" value="1"/>
</dbReference>
<evidence type="ECO:0000256" key="5">
    <source>
        <dbReference type="ARBA" id="ARBA00022989"/>
    </source>
</evidence>
<keyword evidence="5 10" id="KW-1133">Transmembrane helix</keyword>
<dbReference type="SUPFAM" id="SSF103481">
    <property type="entry name" value="Multidrug resistance efflux transporter EmrE"/>
    <property type="match status" value="1"/>
</dbReference>
<evidence type="ECO:0000313" key="11">
    <source>
        <dbReference type="EMBL" id="MFC7292645.1"/>
    </source>
</evidence>
<gene>
    <name evidence="11" type="ORF">ACFQS8_13520</name>
</gene>
<organism evidence="11 12">
    <name type="scientific">Hirschia litorea</name>
    <dbReference type="NCBI Taxonomy" id="1199156"/>
    <lineage>
        <taxon>Bacteria</taxon>
        <taxon>Pseudomonadati</taxon>
        <taxon>Pseudomonadota</taxon>
        <taxon>Alphaproteobacteria</taxon>
        <taxon>Hyphomonadales</taxon>
        <taxon>Hyphomonadaceae</taxon>
        <taxon>Hirschia</taxon>
    </lineage>
</organism>
<dbReference type="PANTHER" id="PTHR30561:SF0">
    <property type="entry name" value="GUANIDINIUM EXPORTER"/>
    <property type="match status" value="1"/>
</dbReference>
<dbReference type="RefSeq" id="WP_382168241.1">
    <property type="nucleotide sequence ID" value="NZ_JBHTBR010000005.1"/>
</dbReference>
<feature type="transmembrane region" description="Helical" evidence="10">
    <location>
        <begin position="61"/>
        <end position="81"/>
    </location>
</feature>
<keyword evidence="4 9" id="KW-0812">Transmembrane</keyword>
<protein>
    <recommendedName>
        <fullName evidence="8">Guanidinium exporter</fullName>
    </recommendedName>
</protein>
<dbReference type="InterPro" id="IPR000390">
    <property type="entry name" value="Small_drug/metabolite_transptr"/>
</dbReference>
<sequence length="107" mass="11482">MSIAWVYLFAAGLLEICWVLGMKYSQGFTKLGPSVFTIITLSFSMYLLAKSVSVIPVGTAYGIWVGIGAIGAAAMGIFLFHEPVTPFRLIFLGMLFVAIIGLKLTAA</sequence>
<evidence type="ECO:0000256" key="3">
    <source>
        <dbReference type="ARBA" id="ARBA00022475"/>
    </source>
</evidence>
<dbReference type="Gene3D" id="1.10.3730.20">
    <property type="match status" value="1"/>
</dbReference>
<evidence type="ECO:0000256" key="7">
    <source>
        <dbReference type="ARBA" id="ARBA00038151"/>
    </source>
</evidence>
<feature type="transmembrane region" description="Helical" evidence="10">
    <location>
        <begin position="87"/>
        <end position="106"/>
    </location>
</feature>
<name>A0ABW2IN84_9PROT</name>
<comment type="caution">
    <text evidence="11">The sequence shown here is derived from an EMBL/GenBank/DDBJ whole genome shotgun (WGS) entry which is preliminary data.</text>
</comment>